<dbReference type="PANTHER" id="PTHR21310:SF39">
    <property type="entry name" value="AMINOGLYCOSIDE PHOSPHOTRANSFERASE DOMAIN-CONTAINING PROTEIN"/>
    <property type="match status" value="1"/>
</dbReference>
<dbReference type="InterPro" id="IPR051678">
    <property type="entry name" value="AGP_Transferase"/>
</dbReference>
<dbReference type="InterPro" id="IPR002575">
    <property type="entry name" value="Aminoglycoside_PTrfase"/>
</dbReference>
<sequence length="298" mass="34441">MHTDFHEDRLHDYTDDELARYIVASPRIEPISSVFLLSRNLLAKHYKPPLAEDTVKAIENALQLGIPAPRIQRVVQYNGNAYCIIDRIQGTTLEAMWTKLGWLATANLALQLRRSIHLMRSITSTTAGSLATGECRSFWLEDRYGLPARASPKDITYFIRFWAGFISIRTAMKAATQGSVNSKCRIPSRVDTLVFTHHDLAPRNILLDPSGRLWLIDWDYAGFYPIFFEYASIHNFHIPQNWGFFARLRWNLFVWAAAGRYRREASVLEQIRWKFTRWPVGRRFELLQNGGPSRRPAS</sequence>
<accession>A0A6G1FV84</accession>
<dbReference type="AlphaFoldDB" id="A0A6G1FV84"/>
<protein>
    <submittedName>
        <fullName evidence="2 4">Kinase-like protein</fullName>
    </submittedName>
</protein>
<proteinExistence type="predicted"/>
<dbReference type="EMBL" id="ML975171">
    <property type="protein sequence ID" value="KAF1809592.1"/>
    <property type="molecule type" value="Genomic_DNA"/>
</dbReference>
<dbReference type="SUPFAM" id="SSF56112">
    <property type="entry name" value="Protein kinase-like (PK-like)"/>
    <property type="match status" value="1"/>
</dbReference>
<keyword evidence="3" id="KW-1185">Reference proteome</keyword>
<dbReference type="Proteomes" id="UP000504638">
    <property type="component" value="Unplaced"/>
</dbReference>
<dbReference type="GeneID" id="54420659"/>
<keyword evidence="2" id="KW-0418">Kinase</keyword>
<dbReference type="InterPro" id="IPR011009">
    <property type="entry name" value="Kinase-like_dom_sf"/>
</dbReference>
<organism evidence="2">
    <name type="scientific">Eremomyces bilateralis CBS 781.70</name>
    <dbReference type="NCBI Taxonomy" id="1392243"/>
    <lineage>
        <taxon>Eukaryota</taxon>
        <taxon>Fungi</taxon>
        <taxon>Dikarya</taxon>
        <taxon>Ascomycota</taxon>
        <taxon>Pezizomycotina</taxon>
        <taxon>Dothideomycetes</taxon>
        <taxon>Dothideomycetes incertae sedis</taxon>
        <taxon>Eremomycetales</taxon>
        <taxon>Eremomycetaceae</taxon>
        <taxon>Eremomyces</taxon>
    </lineage>
</organism>
<reference evidence="2 4" key="1">
    <citation type="submission" date="2020-01" db="EMBL/GenBank/DDBJ databases">
        <authorList>
            <consortium name="DOE Joint Genome Institute"/>
            <person name="Haridas S."/>
            <person name="Albert R."/>
            <person name="Binder M."/>
            <person name="Bloem J."/>
            <person name="Labutti K."/>
            <person name="Salamov A."/>
            <person name="Andreopoulos B."/>
            <person name="Baker S.E."/>
            <person name="Barry K."/>
            <person name="Bills G."/>
            <person name="Bluhm B.H."/>
            <person name="Cannon C."/>
            <person name="Castanera R."/>
            <person name="Culley D.E."/>
            <person name="Daum C."/>
            <person name="Ezra D."/>
            <person name="Gonzalez J.B."/>
            <person name="Henrissat B."/>
            <person name="Kuo A."/>
            <person name="Liang C."/>
            <person name="Lipzen A."/>
            <person name="Lutzoni F."/>
            <person name="Magnuson J."/>
            <person name="Mondo S."/>
            <person name="Nolan M."/>
            <person name="Ohm R."/>
            <person name="Pangilinan J."/>
            <person name="Park H.-J."/>
            <person name="Ramirez L."/>
            <person name="Alfaro M."/>
            <person name="Sun H."/>
            <person name="Tritt A."/>
            <person name="Yoshinaga Y."/>
            <person name="Zwiers L.-H."/>
            <person name="Turgeon B.G."/>
            <person name="Goodwin S.B."/>
            <person name="Spatafora J.W."/>
            <person name="Crous P.W."/>
            <person name="Grigoriev I.V."/>
        </authorList>
    </citation>
    <scope>NUCLEOTIDE SEQUENCE</scope>
    <source>
        <strain evidence="2 4">CBS 781.70</strain>
    </source>
</reference>
<feature type="domain" description="Aminoglycoside phosphotransferase" evidence="1">
    <location>
        <begin position="63"/>
        <end position="243"/>
    </location>
</feature>
<evidence type="ECO:0000313" key="3">
    <source>
        <dbReference type="Proteomes" id="UP000504638"/>
    </source>
</evidence>
<reference evidence="4" key="2">
    <citation type="submission" date="2020-04" db="EMBL/GenBank/DDBJ databases">
        <authorList>
            <consortium name="NCBI Genome Project"/>
        </authorList>
    </citation>
    <scope>NUCLEOTIDE SEQUENCE</scope>
    <source>
        <strain evidence="4">CBS 781.70</strain>
    </source>
</reference>
<name>A0A6G1FV84_9PEZI</name>
<dbReference type="OrthoDB" id="3250044at2759"/>
<evidence type="ECO:0000313" key="2">
    <source>
        <dbReference type="EMBL" id="KAF1809592.1"/>
    </source>
</evidence>
<dbReference type="PANTHER" id="PTHR21310">
    <property type="entry name" value="AMINOGLYCOSIDE PHOSPHOTRANSFERASE-RELATED-RELATED"/>
    <property type="match status" value="1"/>
</dbReference>
<evidence type="ECO:0000313" key="4">
    <source>
        <dbReference type="RefSeq" id="XP_033531223.1"/>
    </source>
</evidence>
<reference evidence="4" key="3">
    <citation type="submission" date="2025-04" db="UniProtKB">
        <authorList>
            <consortium name="RefSeq"/>
        </authorList>
    </citation>
    <scope>IDENTIFICATION</scope>
    <source>
        <strain evidence="4">CBS 781.70</strain>
    </source>
</reference>
<dbReference type="GO" id="GO:0016301">
    <property type="term" value="F:kinase activity"/>
    <property type="evidence" value="ECO:0007669"/>
    <property type="project" value="UniProtKB-KW"/>
</dbReference>
<dbReference type="RefSeq" id="XP_033531223.1">
    <property type="nucleotide sequence ID" value="XM_033680089.1"/>
</dbReference>
<dbReference type="Gene3D" id="3.90.1200.10">
    <property type="match status" value="1"/>
</dbReference>
<keyword evidence="2" id="KW-0808">Transferase</keyword>
<evidence type="ECO:0000259" key="1">
    <source>
        <dbReference type="Pfam" id="PF01636"/>
    </source>
</evidence>
<dbReference type="Pfam" id="PF01636">
    <property type="entry name" value="APH"/>
    <property type="match status" value="1"/>
</dbReference>
<gene>
    <name evidence="2 4" type="ORF">P152DRAFT_461275</name>
</gene>